<reference evidence="5 6" key="1">
    <citation type="submission" date="2018-06" db="EMBL/GenBank/DDBJ databases">
        <title>NTM in soil in Japan.</title>
        <authorList>
            <person name="Ohya K."/>
        </authorList>
    </citation>
    <scope>NUCLEOTIDE SEQUENCE [LARGE SCALE GENOMIC DNA]</scope>
    <source>
        <strain evidence="5 6">GF28</strain>
    </source>
</reference>
<comment type="similarity">
    <text evidence="1">Belongs to the F420H(2)-dependent quinone reductase family.</text>
</comment>
<dbReference type="GO" id="GO:0016491">
    <property type="term" value="F:oxidoreductase activity"/>
    <property type="evidence" value="ECO:0007669"/>
    <property type="project" value="UniProtKB-KW"/>
</dbReference>
<dbReference type="Gene3D" id="2.30.110.10">
    <property type="entry name" value="Electron Transport, Fmn-binding Protein, Chain A"/>
    <property type="match status" value="1"/>
</dbReference>
<dbReference type="GO" id="GO:0005886">
    <property type="term" value="C:plasma membrane"/>
    <property type="evidence" value="ECO:0007669"/>
    <property type="project" value="TreeGrafter"/>
</dbReference>
<proteinExistence type="inferred from homology"/>
<evidence type="ECO:0000313" key="5">
    <source>
        <dbReference type="EMBL" id="RAV15487.1"/>
    </source>
</evidence>
<feature type="region of interest" description="Disordered" evidence="4">
    <location>
        <begin position="1"/>
        <end position="41"/>
    </location>
</feature>
<organism evidence="5 6">
    <name type="scientific">Mycobacterium colombiense</name>
    <dbReference type="NCBI Taxonomy" id="339268"/>
    <lineage>
        <taxon>Bacteria</taxon>
        <taxon>Bacillati</taxon>
        <taxon>Actinomycetota</taxon>
        <taxon>Actinomycetes</taxon>
        <taxon>Mycobacteriales</taxon>
        <taxon>Mycobacteriaceae</taxon>
        <taxon>Mycobacterium</taxon>
        <taxon>Mycobacterium avium complex (MAC)</taxon>
    </lineage>
</organism>
<dbReference type="GO" id="GO:0070967">
    <property type="term" value="F:coenzyme F420 binding"/>
    <property type="evidence" value="ECO:0007669"/>
    <property type="project" value="TreeGrafter"/>
</dbReference>
<evidence type="ECO:0000256" key="1">
    <source>
        <dbReference type="ARBA" id="ARBA00008710"/>
    </source>
</evidence>
<dbReference type="SUPFAM" id="SSF50475">
    <property type="entry name" value="FMN-binding split barrel"/>
    <property type="match status" value="1"/>
</dbReference>
<comment type="catalytic activity">
    <reaction evidence="3">
        <text>oxidized coenzyme F420-(gamma-L-Glu)(n) + a quinol + H(+) = reduced coenzyme F420-(gamma-L-Glu)(n) + a quinone</text>
        <dbReference type="Rhea" id="RHEA:39663"/>
        <dbReference type="Rhea" id="RHEA-COMP:12939"/>
        <dbReference type="Rhea" id="RHEA-COMP:14378"/>
        <dbReference type="ChEBI" id="CHEBI:15378"/>
        <dbReference type="ChEBI" id="CHEBI:24646"/>
        <dbReference type="ChEBI" id="CHEBI:132124"/>
        <dbReference type="ChEBI" id="CHEBI:133980"/>
        <dbReference type="ChEBI" id="CHEBI:139511"/>
    </reaction>
</comment>
<dbReference type="EMBL" id="QMEV01000005">
    <property type="protein sequence ID" value="RAV15487.1"/>
    <property type="molecule type" value="Genomic_DNA"/>
</dbReference>
<dbReference type="Proteomes" id="UP000250915">
    <property type="component" value="Unassembled WGS sequence"/>
</dbReference>
<dbReference type="PANTHER" id="PTHR39428">
    <property type="entry name" value="F420H(2)-DEPENDENT QUINONE REDUCTASE RV1261C"/>
    <property type="match status" value="1"/>
</dbReference>
<evidence type="ECO:0000256" key="2">
    <source>
        <dbReference type="ARBA" id="ARBA00023002"/>
    </source>
</evidence>
<dbReference type="OrthoDB" id="8225825at2"/>
<keyword evidence="2" id="KW-0560">Oxidoreductase</keyword>
<comment type="caution">
    <text evidence="5">The sequence shown here is derived from an EMBL/GenBank/DDBJ whole genome shotgun (WGS) entry which is preliminary data.</text>
</comment>
<name>A0A329MEC8_9MYCO</name>
<gene>
    <name evidence="5" type="ORF">DQP57_04540</name>
</gene>
<dbReference type="AlphaFoldDB" id="A0A329MEC8"/>
<accession>A0A329MEC8</accession>
<dbReference type="NCBIfam" id="TIGR00026">
    <property type="entry name" value="hi_GC_TIGR00026"/>
    <property type="match status" value="1"/>
</dbReference>
<evidence type="ECO:0000313" key="6">
    <source>
        <dbReference type="Proteomes" id="UP000250915"/>
    </source>
</evidence>
<evidence type="ECO:0000256" key="4">
    <source>
        <dbReference type="SAM" id="MobiDB-lite"/>
    </source>
</evidence>
<protein>
    <submittedName>
        <fullName evidence="5">Nitroreductase family deazaflavin-dependent oxidoreductase</fullName>
    </submittedName>
</protein>
<dbReference type="Pfam" id="PF04075">
    <property type="entry name" value="F420H2_quin_red"/>
    <property type="match status" value="1"/>
</dbReference>
<dbReference type="PANTHER" id="PTHR39428:SF1">
    <property type="entry name" value="F420H(2)-DEPENDENT QUINONE REDUCTASE RV1261C"/>
    <property type="match status" value="1"/>
</dbReference>
<dbReference type="InterPro" id="IPR004378">
    <property type="entry name" value="F420H2_quin_Rdtase"/>
</dbReference>
<dbReference type="InterPro" id="IPR012349">
    <property type="entry name" value="Split_barrel_FMN-bd"/>
</dbReference>
<evidence type="ECO:0000256" key="3">
    <source>
        <dbReference type="ARBA" id="ARBA00049106"/>
    </source>
</evidence>
<sequence length="182" mass="19910">MHPATLRTARQTRRRTYNAARSARNREGDEGASSIVSQKPDNETLKALNENITDEFRNNAGKVGGRFEGNELLLLTTTGAKSGEPRTAPLVVFRVDGKLLIVAGYGGADVNPAWVHNLRANPRARVEVATDSFDVVAHELDSSEREAIIPKINAAVPAFAFANYQSKTTRAIPIFELQKNEP</sequence>